<keyword evidence="4" id="KW-0808">Transferase</keyword>
<evidence type="ECO:0000313" key="7">
    <source>
        <dbReference type="Proteomes" id="UP001233673"/>
    </source>
</evidence>
<dbReference type="RefSeq" id="WP_305999469.1">
    <property type="nucleotide sequence ID" value="NZ_JASNFN010000009.1"/>
</dbReference>
<sequence length="301" mass="33835">MSTTNVAAVIVTYNRADKLGKVIEQVLNQDRPADQVIVVDNASTDSTASVLDQYRGRDTVHIEQLTENTGGAGGFAHGMSVAYERGADLVWIMDDDCYADTDALRQLVDGHAAAEKSMGMRLPYACSVVKWTDGDVCEMNNPEPTWDWGKLLARGEQSVLVNSCSFVSVMFPRWVLTQFGLPLSEYFIWFDDQEYTRRITAAGPGVQVLTSTVTHDLAVNRGVNFGDVNDSNMWKFAYGVRNEASYRWHHEDPFAALRFAQRLFTGLRGGRVPWRLRRRLAKKFVEGIRFDPKPAFPRTVL</sequence>
<comment type="similarity">
    <text evidence="2">Belongs to the glycosyltransferase 2 family.</text>
</comment>
<dbReference type="InterPro" id="IPR029044">
    <property type="entry name" value="Nucleotide-diphossugar_trans"/>
</dbReference>
<feature type="domain" description="Glycosyltransferase 2-like" evidence="5">
    <location>
        <begin position="9"/>
        <end position="121"/>
    </location>
</feature>
<accession>A0ABT9IB57</accession>
<evidence type="ECO:0000256" key="1">
    <source>
        <dbReference type="ARBA" id="ARBA00004776"/>
    </source>
</evidence>
<evidence type="ECO:0000313" key="6">
    <source>
        <dbReference type="EMBL" id="MDP5182804.1"/>
    </source>
</evidence>
<keyword evidence="7" id="KW-1185">Reference proteome</keyword>
<evidence type="ECO:0000259" key="5">
    <source>
        <dbReference type="Pfam" id="PF00535"/>
    </source>
</evidence>
<name>A0ABT9IB57_9ACTN</name>
<dbReference type="CDD" id="cd04185">
    <property type="entry name" value="GT_2_like_b"/>
    <property type="match status" value="1"/>
</dbReference>
<comment type="caution">
    <text evidence="6">The sequence shown here is derived from an EMBL/GenBank/DDBJ whole genome shotgun (WGS) entry which is preliminary data.</text>
</comment>
<dbReference type="PANTHER" id="PTHR43179">
    <property type="entry name" value="RHAMNOSYLTRANSFERASE WBBL"/>
    <property type="match status" value="1"/>
</dbReference>
<dbReference type="SUPFAM" id="SSF53448">
    <property type="entry name" value="Nucleotide-diphospho-sugar transferases"/>
    <property type="match status" value="1"/>
</dbReference>
<organism evidence="6 7">
    <name type="scientific">Blastococcus carthaginiensis</name>
    <dbReference type="NCBI Taxonomy" id="3050034"/>
    <lineage>
        <taxon>Bacteria</taxon>
        <taxon>Bacillati</taxon>
        <taxon>Actinomycetota</taxon>
        <taxon>Actinomycetes</taxon>
        <taxon>Geodermatophilales</taxon>
        <taxon>Geodermatophilaceae</taxon>
        <taxon>Blastococcus</taxon>
    </lineage>
</organism>
<reference evidence="7" key="1">
    <citation type="submission" date="2023-05" db="EMBL/GenBank/DDBJ databases">
        <title>Draft genome of Pseudofrankia sp. BMG5.37.</title>
        <authorList>
            <person name="Gtari M."/>
            <person name="Ghodhbane F."/>
            <person name="Sbissi I."/>
        </authorList>
    </citation>
    <scope>NUCLEOTIDE SEQUENCE [LARGE SCALE GENOMIC DNA]</scope>
    <source>
        <strain evidence="7">BMG 814</strain>
    </source>
</reference>
<gene>
    <name evidence="6" type="ORF">QOZ88_09140</name>
</gene>
<dbReference type="Proteomes" id="UP001233673">
    <property type="component" value="Unassembled WGS sequence"/>
</dbReference>
<dbReference type="EMBL" id="JASNFN010000009">
    <property type="protein sequence ID" value="MDP5182804.1"/>
    <property type="molecule type" value="Genomic_DNA"/>
</dbReference>
<dbReference type="InterPro" id="IPR001173">
    <property type="entry name" value="Glyco_trans_2-like"/>
</dbReference>
<protein>
    <submittedName>
        <fullName evidence="6">Glycosyltransferase family 2 protein</fullName>
    </submittedName>
</protein>
<evidence type="ECO:0000256" key="4">
    <source>
        <dbReference type="ARBA" id="ARBA00022679"/>
    </source>
</evidence>
<comment type="pathway">
    <text evidence="1">Cell wall biogenesis; cell wall polysaccharide biosynthesis.</text>
</comment>
<evidence type="ECO:0000256" key="3">
    <source>
        <dbReference type="ARBA" id="ARBA00022676"/>
    </source>
</evidence>
<dbReference type="PANTHER" id="PTHR43179:SF12">
    <property type="entry name" value="GALACTOFURANOSYLTRANSFERASE GLFT2"/>
    <property type="match status" value="1"/>
</dbReference>
<keyword evidence="3" id="KW-0328">Glycosyltransferase</keyword>
<dbReference type="Pfam" id="PF00535">
    <property type="entry name" value="Glycos_transf_2"/>
    <property type="match status" value="1"/>
</dbReference>
<evidence type="ECO:0000256" key="2">
    <source>
        <dbReference type="ARBA" id="ARBA00006739"/>
    </source>
</evidence>
<proteinExistence type="inferred from homology"/>
<dbReference type="Gene3D" id="3.90.550.10">
    <property type="entry name" value="Spore Coat Polysaccharide Biosynthesis Protein SpsA, Chain A"/>
    <property type="match status" value="1"/>
</dbReference>